<evidence type="ECO:0000313" key="1">
    <source>
        <dbReference type="EMBL" id="SHH13324.1"/>
    </source>
</evidence>
<protein>
    <submittedName>
        <fullName evidence="1">Uncharacterized protein</fullName>
    </submittedName>
</protein>
<dbReference type="STRING" id="1123350.SAMN02744040_00942"/>
<dbReference type="EMBL" id="FQXH01000008">
    <property type="protein sequence ID" value="SHH13324.1"/>
    <property type="molecule type" value="Genomic_DNA"/>
</dbReference>
<name>A0A1M5QGH5_9FIRM</name>
<dbReference type="Proteomes" id="UP000242520">
    <property type="component" value="Unassembled WGS sequence"/>
</dbReference>
<sequence length="46" mass="5818">MKIQSFLFYKKRQRNNWKMKMKVLIMHALYQKGVYAYVRVFKFNKI</sequence>
<dbReference type="AlphaFoldDB" id="A0A1M5QGH5"/>
<organism evidence="1 2">
    <name type="scientific">Tepidibacter thalassicus DSM 15285</name>
    <dbReference type="NCBI Taxonomy" id="1123350"/>
    <lineage>
        <taxon>Bacteria</taxon>
        <taxon>Bacillati</taxon>
        <taxon>Bacillota</taxon>
        <taxon>Clostridia</taxon>
        <taxon>Peptostreptococcales</taxon>
        <taxon>Peptostreptococcaceae</taxon>
        <taxon>Tepidibacter</taxon>
    </lineage>
</organism>
<gene>
    <name evidence="1" type="ORF">SAMN02744040_00942</name>
</gene>
<keyword evidence="2" id="KW-1185">Reference proteome</keyword>
<accession>A0A1M5QGH5</accession>
<proteinExistence type="predicted"/>
<evidence type="ECO:0000313" key="2">
    <source>
        <dbReference type="Proteomes" id="UP000242520"/>
    </source>
</evidence>
<reference evidence="2" key="1">
    <citation type="submission" date="2016-11" db="EMBL/GenBank/DDBJ databases">
        <authorList>
            <person name="Varghese N."/>
            <person name="Submissions S."/>
        </authorList>
    </citation>
    <scope>NUCLEOTIDE SEQUENCE [LARGE SCALE GENOMIC DNA]</scope>
    <source>
        <strain evidence="2">DSM 15285</strain>
    </source>
</reference>